<gene>
    <name evidence="2" type="ORF">GPM918_LOCUS41016</name>
    <name evidence="3" type="ORF">SRO942_LOCUS42019</name>
</gene>
<accession>A0A815Z6N0</accession>
<proteinExistence type="predicted"/>
<evidence type="ECO:0000256" key="1">
    <source>
        <dbReference type="SAM" id="Phobius"/>
    </source>
</evidence>
<evidence type="ECO:0000313" key="4">
    <source>
        <dbReference type="Proteomes" id="UP000663829"/>
    </source>
</evidence>
<dbReference type="AlphaFoldDB" id="A0A815Z6N0"/>
<protein>
    <submittedName>
        <fullName evidence="2">Uncharacterized protein</fullName>
    </submittedName>
</protein>
<keyword evidence="1" id="KW-0812">Transmembrane</keyword>
<keyword evidence="1" id="KW-0472">Membrane</keyword>
<dbReference type="EMBL" id="CAJOBC010097372">
    <property type="protein sequence ID" value="CAF4447020.1"/>
    <property type="molecule type" value="Genomic_DNA"/>
</dbReference>
<comment type="caution">
    <text evidence="2">The sequence shown here is derived from an EMBL/GenBank/DDBJ whole genome shotgun (WGS) entry which is preliminary data.</text>
</comment>
<keyword evidence="4" id="KW-1185">Reference proteome</keyword>
<dbReference type="EMBL" id="CAJNOQ010031425">
    <property type="protein sequence ID" value="CAF1580058.1"/>
    <property type="molecule type" value="Genomic_DNA"/>
</dbReference>
<reference evidence="2" key="1">
    <citation type="submission" date="2021-02" db="EMBL/GenBank/DDBJ databases">
        <authorList>
            <person name="Nowell W R."/>
        </authorList>
    </citation>
    <scope>NUCLEOTIDE SEQUENCE</scope>
</reference>
<feature type="transmembrane region" description="Helical" evidence="1">
    <location>
        <begin position="12"/>
        <end position="28"/>
    </location>
</feature>
<sequence length="97" mass="10576">MVAPIRGNQENYVVHLTYIFAVLCYSTGLSGYTITFIVLSSISVLCLLIRLLIYCCASRTTPATRSTAVVTGNSFHNVAAVNRETAPPSYDESQIKV</sequence>
<keyword evidence="1" id="KW-1133">Transmembrane helix</keyword>
<feature type="transmembrane region" description="Helical" evidence="1">
    <location>
        <begin position="34"/>
        <end position="57"/>
    </location>
</feature>
<name>A0A815Z6N0_9BILA</name>
<organism evidence="2 4">
    <name type="scientific">Didymodactylos carnosus</name>
    <dbReference type="NCBI Taxonomy" id="1234261"/>
    <lineage>
        <taxon>Eukaryota</taxon>
        <taxon>Metazoa</taxon>
        <taxon>Spiralia</taxon>
        <taxon>Gnathifera</taxon>
        <taxon>Rotifera</taxon>
        <taxon>Eurotatoria</taxon>
        <taxon>Bdelloidea</taxon>
        <taxon>Philodinida</taxon>
        <taxon>Philodinidae</taxon>
        <taxon>Didymodactylos</taxon>
    </lineage>
</organism>
<dbReference type="Proteomes" id="UP000681722">
    <property type="component" value="Unassembled WGS sequence"/>
</dbReference>
<dbReference type="Proteomes" id="UP000663829">
    <property type="component" value="Unassembled WGS sequence"/>
</dbReference>
<evidence type="ECO:0000313" key="2">
    <source>
        <dbReference type="EMBL" id="CAF1580058.1"/>
    </source>
</evidence>
<evidence type="ECO:0000313" key="3">
    <source>
        <dbReference type="EMBL" id="CAF4447020.1"/>
    </source>
</evidence>